<dbReference type="EMBL" id="BMAW01076085">
    <property type="protein sequence ID" value="GFT99823.1"/>
    <property type="molecule type" value="Genomic_DNA"/>
</dbReference>
<dbReference type="Proteomes" id="UP000887013">
    <property type="component" value="Unassembled WGS sequence"/>
</dbReference>
<evidence type="ECO:0000313" key="1">
    <source>
        <dbReference type="EMBL" id="GFT99823.1"/>
    </source>
</evidence>
<reference evidence="1" key="1">
    <citation type="submission" date="2020-08" db="EMBL/GenBank/DDBJ databases">
        <title>Multicomponent nature underlies the extraordinary mechanical properties of spider dragline silk.</title>
        <authorList>
            <person name="Kono N."/>
            <person name="Nakamura H."/>
            <person name="Mori M."/>
            <person name="Yoshida Y."/>
            <person name="Ohtoshi R."/>
            <person name="Malay A.D."/>
            <person name="Moran D.A.P."/>
            <person name="Tomita M."/>
            <person name="Numata K."/>
            <person name="Arakawa K."/>
        </authorList>
    </citation>
    <scope>NUCLEOTIDE SEQUENCE</scope>
</reference>
<protein>
    <submittedName>
        <fullName evidence="1">Uncharacterized protein</fullName>
    </submittedName>
</protein>
<name>A0A8X6UC72_NEPPI</name>
<sequence length="109" mass="12429">MTLAFVVTGDLDSVKLSSCRAHCQGCSERLAEKGKVKIGKGVLCALRRKVEPQTDVSDYRAQCLYKRRDDEPIASFDSPPLSTMKNNEKELHTWKTLINREAYDRHLFL</sequence>
<accession>A0A8X6UC72</accession>
<keyword evidence="2" id="KW-1185">Reference proteome</keyword>
<dbReference type="AlphaFoldDB" id="A0A8X6UC72"/>
<organism evidence="1 2">
    <name type="scientific">Nephila pilipes</name>
    <name type="common">Giant wood spider</name>
    <name type="synonym">Nephila maculata</name>
    <dbReference type="NCBI Taxonomy" id="299642"/>
    <lineage>
        <taxon>Eukaryota</taxon>
        <taxon>Metazoa</taxon>
        <taxon>Ecdysozoa</taxon>
        <taxon>Arthropoda</taxon>
        <taxon>Chelicerata</taxon>
        <taxon>Arachnida</taxon>
        <taxon>Araneae</taxon>
        <taxon>Araneomorphae</taxon>
        <taxon>Entelegynae</taxon>
        <taxon>Araneoidea</taxon>
        <taxon>Nephilidae</taxon>
        <taxon>Nephila</taxon>
    </lineage>
</organism>
<proteinExistence type="predicted"/>
<evidence type="ECO:0000313" key="2">
    <source>
        <dbReference type="Proteomes" id="UP000887013"/>
    </source>
</evidence>
<comment type="caution">
    <text evidence="1">The sequence shown here is derived from an EMBL/GenBank/DDBJ whole genome shotgun (WGS) entry which is preliminary data.</text>
</comment>
<gene>
    <name evidence="1" type="ORF">NPIL_27971</name>
</gene>